<dbReference type="GO" id="GO:0003677">
    <property type="term" value="F:DNA binding"/>
    <property type="evidence" value="ECO:0007669"/>
    <property type="project" value="UniProtKB-KW"/>
</dbReference>
<reference evidence="5 6" key="1">
    <citation type="submission" date="2014-11" db="EMBL/GenBank/DDBJ databases">
        <title>A Rickettsiales Symbiont of Amoebae With Ancient Features.</title>
        <authorList>
            <person name="Schulz F."/>
            <person name="Martijn J."/>
            <person name="Wascher F."/>
            <person name="Kostanjsek R."/>
            <person name="Ettema T.J."/>
            <person name="Horn M."/>
        </authorList>
    </citation>
    <scope>NUCLEOTIDE SEQUENCE [LARGE SCALE GENOMIC DNA]</scope>
    <source>
        <strain evidence="5 6">UWC36</strain>
    </source>
</reference>
<keyword evidence="1" id="KW-0815">Transposition</keyword>
<dbReference type="EMBL" id="JSWE01000051">
    <property type="protein sequence ID" value="KIE06051.1"/>
    <property type="molecule type" value="Genomic_DNA"/>
</dbReference>
<dbReference type="SUPFAM" id="SSF53098">
    <property type="entry name" value="Ribonuclease H-like"/>
    <property type="match status" value="1"/>
</dbReference>
<dbReference type="Proteomes" id="UP000031258">
    <property type="component" value="Unassembled WGS sequence"/>
</dbReference>
<evidence type="ECO:0000256" key="1">
    <source>
        <dbReference type="ARBA" id="ARBA00022578"/>
    </source>
</evidence>
<dbReference type="PANTHER" id="PTHR35528">
    <property type="entry name" value="BLL1675 PROTEIN"/>
    <property type="match status" value="1"/>
</dbReference>
<evidence type="ECO:0000259" key="4">
    <source>
        <dbReference type="PROSITE" id="PS50994"/>
    </source>
</evidence>
<evidence type="ECO:0000313" key="5">
    <source>
        <dbReference type="EMBL" id="KIE06051.1"/>
    </source>
</evidence>
<feature type="domain" description="Integrase catalytic" evidence="4">
    <location>
        <begin position="51"/>
        <end position="218"/>
    </location>
</feature>
<evidence type="ECO:0000313" key="6">
    <source>
        <dbReference type="Proteomes" id="UP000031258"/>
    </source>
</evidence>
<keyword evidence="3" id="KW-0233">DNA recombination</keyword>
<keyword evidence="6" id="KW-1185">Reference proteome</keyword>
<gene>
    <name evidence="5" type="ORF">NF27_BZ00020</name>
</gene>
<dbReference type="GO" id="GO:0032196">
    <property type="term" value="P:transposition"/>
    <property type="evidence" value="ECO:0007669"/>
    <property type="project" value="UniProtKB-KW"/>
</dbReference>
<keyword evidence="2" id="KW-0238">DNA-binding</keyword>
<proteinExistence type="predicted"/>
<dbReference type="NCBIfam" id="NF033587">
    <property type="entry name" value="transpos_IS6"/>
    <property type="match status" value="1"/>
</dbReference>
<protein>
    <submittedName>
        <fullName evidence="5">Integrase catalytic region</fullName>
    </submittedName>
</protein>
<name>A0A0C1N131_9RICK</name>
<dbReference type="GO" id="GO:0015074">
    <property type="term" value="P:DNA integration"/>
    <property type="evidence" value="ECO:0007669"/>
    <property type="project" value="InterPro"/>
</dbReference>
<dbReference type="GO" id="GO:0006310">
    <property type="term" value="P:DNA recombination"/>
    <property type="evidence" value="ECO:0007669"/>
    <property type="project" value="UniProtKB-KW"/>
</dbReference>
<dbReference type="InterPro" id="IPR052183">
    <property type="entry name" value="IS_Transposase"/>
</dbReference>
<accession>A0A0C1N131</accession>
<dbReference type="Pfam" id="PF13610">
    <property type="entry name" value="DDE_Tnp_IS240"/>
    <property type="match status" value="1"/>
</dbReference>
<dbReference type="RefSeq" id="WP_204367848.1">
    <property type="nucleotide sequence ID" value="NZ_JSWE01000051.1"/>
</dbReference>
<organism evidence="5 6">
    <name type="scientific">Candidatus Jidaibacter acanthamoebae</name>
    <dbReference type="NCBI Taxonomy" id="86105"/>
    <lineage>
        <taxon>Bacteria</taxon>
        <taxon>Pseudomonadati</taxon>
        <taxon>Pseudomonadota</taxon>
        <taxon>Alphaproteobacteria</taxon>
        <taxon>Rickettsiales</taxon>
        <taxon>Candidatus Midichloriaceae</taxon>
        <taxon>Candidatus Jidaibacter</taxon>
    </lineage>
</organism>
<evidence type="ECO:0000256" key="3">
    <source>
        <dbReference type="ARBA" id="ARBA00023172"/>
    </source>
</evidence>
<dbReference type="AlphaFoldDB" id="A0A0C1N131"/>
<dbReference type="InterPro" id="IPR032874">
    <property type="entry name" value="DDE_dom"/>
</dbReference>
<evidence type="ECO:0000256" key="2">
    <source>
        <dbReference type="ARBA" id="ARBA00023125"/>
    </source>
</evidence>
<dbReference type="InterPro" id="IPR012337">
    <property type="entry name" value="RNaseH-like_sf"/>
</dbReference>
<dbReference type="InterPro" id="IPR001584">
    <property type="entry name" value="Integrase_cat-core"/>
</dbReference>
<comment type="caution">
    <text evidence="5">The sequence shown here is derived from an EMBL/GenBank/DDBJ whole genome shotgun (WGS) entry which is preliminary data.</text>
</comment>
<sequence>MLVMLYHRYSLSLRDISEILLYRNIEVSHESIREWNKKFGSIIANNIGKKRSYIPGDKWHLDEMRVVIRREVFWLWRAIDNQGQELDILLQKRRNTKAALRFFKKLLKRHNFIPKIIVTDKLRSYGSAKKSILKSSEHRKHKRLNNLIENSHQPTRQRERQMRKFKDPGHTQRFLSSCSQFLNLLKVNRYKFKASEYKNKMRLAFELFNEAASQHYYA</sequence>
<dbReference type="PANTHER" id="PTHR35528:SF3">
    <property type="entry name" value="BLL1675 PROTEIN"/>
    <property type="match status" value="1"/>
</dbReference>
<dbReference type="PROSITE" id="PS50994">
    <property type="entry name" value="INTEGRASE"/>
    <property type="match status" value="1"/>
</dbReference>
<dbReference type="InterPro" id="IPR047930">
    <property type="entry name" value="Transpos_IS6"/>
</dbReference>